<keyword evidence="3 5" id="KW-1133">Transmembrane helix</keyword>
<dbReference type="EMBL" id="PEZT01000028">
    <property type="protein sequence ID" value="PIS08776.1"/>
    <property type="molecule type" value="Genomic_DNA"/>
</dbReference>
<keyword evidence="4 5" id="KW-0472">Membrane</keyword>
<feature type="transmembrane region" description="Helical" evidence="5">
    <location>
        <begin position="12"/>
        <end position="31"/>
    </location>
</feature>
<evidence type="ECO:0000256" key="5">
    <source>
        <dbReference type="SAM" id="Phobius"/>
    </source>
</evidence>
<gene>
    <name evidence="6" type="ORF">COT75_04820</name>
</gene>
<comment type="caution">
    <text evidence="6">The sequence shown here is derived from an EMBL/GenBank/DDBJ whole genome shotgun (WGS) entry which is preliminary data.</text>
</comment>
<dbReference type="InterPro" id="IPR019109">
    <property type="entry name" value="MamF_MmsF"/>
</dbReference>
<dbReference type="PANTHER" id="PTHR36460">
    <property type="entry name" value="UPF0132 DOMAIN PROTEIN (AFU_ORTHOLOGUE AFUA_3G10255)"/>
    <property type="match status" value="1"/>
</dbReference>
<accession>A0A2H0W7Z3</accession>
<keyword evidence="2 5" id="KW-0812">Transmembrane</keyword>
<protein>
    <recommendedName>
        <fullName evidence="8">DUF4870 domain-containing protein</fullName>
    </recommendedName>
</protein>
<evidence type="ECO:0000313" key="6">
    <source>
        <dbReference type="EMBL" id="PIS08776.1"/>
    </source>
</evidence>
<evidence type="ECO:0000256" key="1">
    <source>
        <dbReference type="ARBA" id="ARBA00004141"/>
    </source>
</evidence>
<evidence type="ECO:0000256" key="4">
    <source>
        <dbReference type="ARBA" id="ARBA00023136"/>
    </source>
</evidence>
<sequence length="108" mass="12212">MNKKNSLGMDKNMASVIAYLGVWVTGIILLLTEKEDEKVRFHAMQSTVAFGALTALTMVPLIGWILSPFIILFSTILWIYCLVKAFQGEMFELPIVGEFSKKQLKRVK</sequence>
<dbReference type="PANTHER" id="PTHR36460:SF1">
    <property type="entry name" value="UPF0132 DOMAIN PROTEIN (AFU_ORTHOLOGUE AFUA_3G10255)"/>
    <property type="match status" value="1"/>
</dbReference>
<evidence type="ECO:0008006" key="8">
    <source>
        <dbReference type="Google" id="ProtNLM"/>
    </source>
</evidence>
<evidence type="ECO:0000256" key="2">
    <source>
        <dbReference type="ARBA" id="ARBA00022692"/>
    </source>
</evidence>
<proteinExistence type="predicted"/>
<comment type="subcellular location">
    <subcellularLocation>
        <location evidence="1">Membrane</location>
        <topology evidence="1">Multi-pass membrane protein</topology>
    </subcellularLocation>
</comment>
<feature type="transmembrane region" description="Helical" evidence="5">
    <location>
        <begin position="61"/>
        <end position="83"/>
    </location>
</feature>
<organism evidence="6 7">
    <name type="scientific">Candidatus Beckwithbacteria bacterium CG10_big_fil_rev_8_21_14_0_10_34_10</name>
    <dbReference type="NCBI Taxonomy" id="1974495"/>
    <lineage>
        <taxon>Bacteria</taxon>
        <taxon>Candidatus Beckwithiibacteriota</taxon>
    </lineage>
</organism>
<name>A0A2H0W7Z3_9BACT</name>
<dbReference type="GO" id="GO:0016020">
    <property type="term" value="C:membrane"/>
    <property type="evidence" value="ECO:0007669"/>
    <property type="project" value="UniProtKB-SubCell"/>
</dbReference>
<dbReference type="AlphaFoldDB" id="A0A2H0W7Z3"/>
<evidence type="ECO:0000256" key="3">
    <source>
        <dbReference type="ARBA" id="ARBA00022989"/>
    </source>
</evidence>
<reference evidence="7" key="1">
    <citation type="submission" date="2017-09" db="EMBL/GenBank/DDBJ databases">
        <title>Depth-based differentiation of microbial function through sediment-hosted aquifers and enrichment of novel symbionts in the deep terrestrial subsurface.</title>
        <authorList>
            <person name="Probst A.J."/>
            <person name="Ladd B."/>
            <person name="Jarett J.K."/>
            <person name="Geller-Mcgrath D.E."/>
            <person name="Sieber C.M.K."/>
            <person name="Emerson J.B."/>
            <person name="Anantharaman K."/>
            <person name="Thomas B.C."/>
            <person name="Malmstrom R."/>
            <person name="Stieglmeier M."/>
            <person name="Klingl A."/>
            <person name="Woyke T."/>
            <person name="Ryan C.M."/>
            <person name="Banfield J.F."/>
        </authorList>
    </citation>
    <scope>NUCLEOTIDE SEQUENCE [LARGE SCALE GENOMIC DNA]</scope>
</reference>
<dbReference type="Proteomes" id="UP000230093">
    <property type="component" value="Unassembled WGS sequence"/>
</dbReference>
<evidence type="ECO:0000313" key="7">
    <source>
        <dbReference type="Proteomes" id="UP000230093"/>
    </source>
</evidence>
<dbReference type="Pfam" id="PF09685">
    <property type="entry name" value="MamF_MmsF"/>
    <property type="match status" value="1"/>
</dbReference>